<dbReference type="GO" id="GO:0032993">
    <property type="term" value="C:protein-DNA complex"/>
    <property type="evidence" value="ECO:0007669"/>
    <property type="project" value="TreeGrafter"/>
</dbReference>
<dbReference type="PROSITE" id="PS50110">
    <property type="entry name" value="RESPONSE_REGULATORY"/>
    <property type="match status" value="1"/>
</dbReference>
<proteinExistence type="predicted"/>
<dbReference type="Proteomes" id="UP000199045">
    <property type="component" value="Unassembled WGS sequence"/>
</dbReference>
<dbReference type="InterPro" id="IPR016032">
    <property type="entry name" value="Sig_transdc_resp-reg_C-effctor"/>
</dbReference>
<dbReference type="Gene3D" id="3.40.50.2300">
    <property type="match status" value="1"/>
</dbReference>
<evidence type="ECO:0000256" key="1">
    <source>
        <dbReference type="ARBA" id="ARBA00022553"/>
    </source>
</evidence>
<sequence length="253" mass="29090">MVGNVQILLAEDDYQYGNIIKKQLEAVGYQVVHCFDGEVAWKKFQRDDFDLCILDVMMPKKDGFTLAQDIRKKNGMIPILFVSAKSADEDRLHGFRIGGDDFLVKPFSMRELILRIRVFLRRTLPKDVPGDGIYKLGDDVRFNYEEKELRKTGGEAFATLTKKEAKVLRYLVENSNKLVKRDEILLKVWGNSSFFSSRSMDVFITRLRKHFKMQPGIALETLHNVGIRLNILESSKDKKDESTSTDTDNQGDD</sequence>
<dbReference type="GO" id="GO:0006355">
    <property type="term" value="P:regulation of DNA-templated transcription"/>
    <property type="evidence" value="ECO:0007669"/>
    <property type="project" value="InterPro"/>
</dbReference>
<dbReference type="InterPro" id="IPR001789">
    <property type="entry name" value="Sig_transdc_resp-reg_receiver"/>
</dbReference>
<dbReference type="PANTHER" id="PTHR48111">
    <property type="entry name" value="REGULATOR OF RPOS"/>
    <property type="match status" value="1"/>
</dbReference>
<dbReference type="GO" id="GO:0005829">
    <property type="term" value="C:cytosol"/>
    <property type="evidence" value="ECO:0007669"/>
    <property type="project" value="TreeGrafter"/>
</dbReference>
<keyword evidence="1 4" id="KW-0597">Phosphoprotein</keyword>
<dbReference type="STRING" id="104663.SAMN04488121_101174"/>
<dbReference type="PROSITE" id="PS51755">
    <property type="entry name" value="OMPR_PHOB"/>
    <property type="match status" value="1"/>
</dbReference>
<dbReference type="GO" id="GO:0000976">
    <property type="term" value="F:transcription cis-regulatory region binding"/>
    <property type="evidence" value="ECO:0007669"/>
    <property type="project" value="TreeGrafter"/>
</dbReference>
<dbReference type="InterPro" id="IPR039420">
    <property type="entry name" value="WalR-like"/>
</dbReference>
<evidence type="ECO:0000256" key="4">
    <source>
        <dbReference type="PROSITE-ProRule" id="PRU00169"/>
    </source>
</evidence>
<dbReference type="SUPFAM" id="SSF46894">
    <property type="entry name" value="C-terminal effector domain of the bipartite response regulators"/>
    <property type="match status" value="1"/>
</dbReference>
<evidence type="ECO:0000256" key="2">
    <source>
        <dbReference type="ARBA" id="ARBA00023012"/>
    </source>
</evidence>
<dbReference type="AlphaFoldDB" id="A0A1G7GV22"/>
<evidence type="ECO:0000256" key="5">
    <source>
        <dbReference type="PROSITE-ProRule" id="PRU01091"/>
    </source>
</evidence>
<name>A0A1G7GV22_CHIFI</name>
<evidence type="ECO:0000313" key="9">
    <source>
        <dbReference type="Proteomes" id="UP000199045"/>
    </source>
</evidence>
<dbReference type="Pfam" id="PF00072">
    <property type="entry name" value="Response_reg"/>
    <property type="match status" value="1"/>
</dbReference>
<dbReference type="SMART" id="SM00862">
    <property type="entry name" value="Trans_reg_C"/>
    <property type="match status" value="1"/>
</dbReference>
<evidence type="ECO:0000259" key="6">
    <source>
        <dbReference type="PROSITE" id="PS50110"/>
    </source>
</evidence>
<accession>A0A1G7GV22</accession>
<feature type="domain" description="Response regulatory" evidence="6">
    <location>
        <begin position="6"/>
        <end position="120"/>
    </location>
</feature>
<dbReference type="InterPro" id="IPR011006">
    <property type="entry name" value="CheY-like_superfamily"/>
</dbReference>
<dbReference type="OrthoDB" id="9790442at2"/>
<dbReference type="Gene3D" id="1.10.10.10">
    <property type="entry name" value="Winged helix-like DNA-binding domain superfamily/Winged helix DNA-binding domain"/>
    <property type="match status" value="1"/>
</dbReference>
<protein>
    <submittedName>
        <fullName evidence="8">DNA-binding response regulator, OmpR family, contains REC and winged-helix (WHTH) domain</fullName>
    </submittedName>
</protein>
<dbReference type="SMART" id="SM00448">
    <property type="entry name" value="REC"/>
    <property type="match status" value="1"/>
</dbReference>
<evidence type="ECO:0000256" key="3">
    <source>
        <dbReference type="ARBA" id="ARBA00023125"/>
    </source>
</evidence>
<dbReference type="PANTHER" id="PTHR48111:SF40">
    <property type="entry name" value="PHOSPHATE REGULON TRANSCRIPTIONAL REGULATORY PROTEIN PHOB"/>
    <property type="match status" value="1"/>
</dbReference>
<feature type="modified residue" description="4-aspartylphosphate" evidence="4">
    <location>
        <position position="55"/>
    </location>
</feature>
<dbReference type="InterPro" id="IPR036388">
    <property type="entry name" value="WH-like_DNA-bd_sf"/>
</dbReference>
<keyword evidence="2" id="KW-0902">Two-component regulatory system</keyword>
<dbReference type="RefSeq" id="WP_089828347.1">
    <property type="nucleotide sequence ID" value="NZ_FNBN01000001.1"/>
</dbReference>
<organism evidence="8 9">
    <name type="scientific">Chitinophaga filiformis</name>
    <name type="common">Myxococcus filiformis</name>
    <name type="synonym">Flexibacter filiformis</name>
    <dbReference type="NCBI Taxonomy" id="104663"/>
    <lineage>
        <taxon>Bacteria</taxon>
        <taxon>Pseudomonadati</taxon>
        <taxon>Bacteroidota</taxon>
        <taxon>Chitinophagia</taxon>
        <taxon>Chitinophagales</taxon>
        <taxon>Chitinophagaceae</taxon>
        <taxon>Chitinophaga</taxon>
    </lineage>
</organism>
<dbReference type="Gene3D" id="6.10.250.690">
    <property type="match status" value="1"/>
</dbReference>
<feature type="DNA-binding region" description="OmpR/PhoB-type" evidence="5">
    <location>
        <begin position="131"/>
        <end position="231"/>
    </location>
</feature>
<dbReference type="SUPFAM" id="SSF52172">
    <property type="entry name" value="CheY-like"/>
    <property type="match status" value="1"/>
</dbReference>
<evidence type="ECO:0000313" key="8">
    <source>
        <dbReference type="EMBL" id="SDE92006.1"/>
    </source>
</evidence>
<dbReference type="EMBL" id="FNBN01000001">
    <property type="protein sequence ID" value="SDE92006.1"/>
    <property type="molecule type" value="Genomic_DNA"/>
</dbReference>
<evidence type="ECO:0000259" key="7">
    <source>
        <dbReference type="PROSITE" id="PS51755"/>
    </source>
</evidence>
<keyword evidence="3 5" id="KW-0238">DNA-binding</keyword>
<reference evidence="8 9" key="1">
    <citation type="submission" date="2016-10" db="EMBL/GenBank/DDBJ databases">
        <authorList>
            <person name="de Groot N.N."/>
        </authorList>
    </citation>
    <scope>NUCLEOTIDE SEQUENCE [LARGE SCALE GENOMIC DNA]</scope>
    <source>
        <strain evidence="8 9">DSM 527</strain>
    </source>
</reference>
<dbReference type="InterPro" id="IPR001867">
    <property type="entry name" value="OmpR/PhoB-type_DNA-bd"/>
</dbReference>
<dbReference type="Pfam" id="PF00486">
    <property type="entry name" value="Trans_reg_C"/>
    <property type="match status" value="1"/>
</dbReference>
<dbReference type="GO" id="GO:0000156">
    <property type="term" value="F:phosphorelay response regulator activity"/>
    <property type="evidence" value="ECO:0007669"/>
    <property type="project" value="TreeGrafter"/>
</dbReference>
<gene>
    <name evidence="8" type="ORF">SAMN04488121_101174</name>
</gene>
<feature type="domain" description="OmpR/PhoB-type" evidence="7">
    <location>
        <begin position="131"/>
        <end position="231"/>
    </location>
</feature>
<dbReference type="CDD" id="cd00383">
    <property type="entry name" value="trans_reg_C"/>
    <property type="match status" value="1"/>
</dbReference>